<sequence>MGRAPCCEKVGLRRGRWTTEEDEILTKYIQANGHGSWRSLPKNAGLLRCGKSCRLRWTNYLRGDIKRGYFTQEEEEVIIKLHTSLGNRWSAIASHLPGRTDNDIKNYWNSHLSRKTYAFFRTKHEWTQPSVNTENMIDQTKRRLGRVSRCMAKKYNQHSVVDNSAMPIIGKPNDKKMGKNSTPINGNYEQSQMCSDEIKLKETDEPKFKDDEPLMDLSFLFEGDYVDSYGALRVHDEDQIEKRLSKFDFDEFLMNECVYDKEDESWTSNSSEVTGFCFDKHLVSDWEMGSEFEGFNLFDNGDDDSMILWPWN</sequence>
<gene>
    <name evidence="1" type="ORF">L2E82_28012</name>
</gene>
<protein>
    <submittedName>
        <fullName evidence="1">Uncharacterized protein</fullName>
    </submittedName>
</protein>
<organism evidence="1 2">
    <name type="scientific">Cichorium intybus</name>
    <name type="common">Chicory</name>
    <dbReference type="NCBI Taxonomy" id="13427"/>
    <lineage>
        <taxon>Eukaryota</taxon>
        <taxon>Viridiplantae</taxon>
        <taxon>Streptophyta</taxon>
        <taxon>Embryophyta</taxon>
        <taxon>Tracheophyta</taxon>
        <taxon>Spermatophyta</taxon>
        <taxon>Magnoliopsida</taxon>
        <taxon>eudicotyledons</taxon>
        <taxon>Gunneridae</taxon>
        <taxon>Pentapetalae</taxon>
        <taxon>asterids</taxon>
        <taxon>campanulids</taxon>
        <taxon>Asterales</taxon>
        <taxon>Asteraceae</taxon>
        <taxon>Cichorioideae</taxon>
        <taxon>Cichorieae</taxon>
        <taxon>Cichoriinae</taxon>
        <taxon>Cichorium</taxon>
    </lineage>
</organism>
<reference evidence="2" key="1">
    <citation type="journal article" date="2022" name="Mol. Ecol. Resour.">
        <title>The genomes of chicory, endive, great burdock and yacon provide insights into Asteraceae palaeo-polyploidization history and plant inulin production.</title>
        <authorList>
            <person name="Fan W."/>
            <person name="Wang S."/>
            <person name="Wang H."/>
            <person name="Wang A."/>
            <person name="Jiang F."/>
            <person name="Liu H."/>
            <person name="Zhao H."/>
            <person name="Xu D."/>
            <person name="Zhang Y."/>
        </authorList>
    </citation>
    <scope>NUCLEOTIDE SEQUENCE [LARGE SCALE GENOMIC DNA]</scope>
    <source>
        <strain evidence="2">cv. Punajuju</strain>
    </source>
</reference>
<accession>A0ACB9CUK6</accession>
<dbReference type="EMBL" id="CM042013">
    <property type="protein sequence ID" value="KAI3737994.1"/>
    <property type="molecule type" value="Genomic_DNA"/>
</dbReference>
<proteinExistence type="predicted"/>
<name>A0ACB9CUK6_CICIN</name>
<reference evidence="1 2" key="2">
    <citation type="journal article" date="2022" name="Mol. Ecol. Resour.">
        <title>The genomes of chicory, endive, great burdock and yacon provide insights into Asteraceae paleo-polyploidization history and plant inulin production.</title>
        <authorList>
            <person name="Fan W."/>
            <person name="Wang S."/>
            <person name="Wang H."/>
            <person name="Wang A."/>
            <person name="Jiang F."/>
            <person name="Liu H."/>
            <person name="Zhao H."/>
            <person name="Xu D."/>
            <person name="Zhang Y."/>
        </authorList>
    </citation>
    <scope>NUCLEOTIDE SEQUENCE [LARGE SCALE GENOMIC DNA]</scope>
    <source>
        <strain evidence="2">cv. Punajuju</strain>
        <tissue evidence="1">Leaves</tissue>
    </source>
</reference>
<evidence type="ECO:0000313" key="1">
    <source>
        <dbReference type="EMBL" id="KAI3737994.1"/>
    </source>
</evidence>
<dbReference type="Proteomes" id="UP001055811">
    <property type="component" value="Linkage Group LG05"/>
</dbReference>
<keyword evidence="2" id="KW-1185">Reference proteome</keyword>
<comment type="caution">
    <text evidence="1">The sequence shown here is derived from an EMBL/GenBank/DDBJ whole genome shotgun (WGS) entry which is preliminary data.</text>
</comment>
<evidence type="ECO:0000313" key="2">
    <source>
        <dbReference type="Proteomes" id="UP001055811"/>
    </source>
</evidence>